<accession>E7FQ01</accession>
<dbReference type="AlphaFoldDB" id="E7FQ01"/>
<evidence type="ECO:0000313" key="2">
    <source>
        <dbReference type="Proteomes" id="UP000004099"/>
    </source>
</evidence>
<dbReference type="RefSeq" id="WP_003692154.1">
    <property type="nucleotide sequence ID" value="NZ_GL833110.1"/>
</dbReference>
<organism evidence="1 2">
    <name type="scientific">Ligilactobacillus ruminis ATCC 25644</name>
    <dbReference type="NCBI Taxonomy" id="525362"/>
    <lineage>
        <taxon>Bacteria</taxon>
        <taxon>Bacillati</taxon>
        <taxon>Bacillota</taxon>
        <taxon>Bacilli</taxon>
        <taxon>Lactobacillales</taxon>
        <taxon>Lactobacillaceae</taxon>
        <taxon>Ligilactobacillus</taxon>
    </lineage>
</organism>
<dbReference type="Proteomes" id="UP000004099">
    <property type="component" value="Unassembled WGS sequence"/>
</dbReference>
<dbReference type="HOGENOM" id="CLU_2781871_0_0_9"/>
<sequence length="68" mass="7467">ARAASKVEQNLEKLEKCSTAASKFGPRGLESRTKSSKIEKMFYLVTFAKNSVVSDYGHISEITVLLAT</sequence>
<proteinExistence type="predicted"/>
<gene>
    <name evidence="1" type="ORF">HMPREF0542_10978</name>
</gene>
<name>E7FQ01_9LACO</name>
<feature type="non-terminal residue" evidence="1">
    <location>
        <position position="1"/>
    </location>
</feature>
<reference evidence="1 2" key="1">
    <citation type="submission" date="2011-01" db="EMBL/GenBank/DDBJ databases">
        <authorList>
            <person name="Muzny D."/>
            <person name="Qin X."/>
            <person name="Buhay C."/>
            <person name="Dugan-Rocha S."/>
            <person name="Ding Y."/>
            <person name="Chen G."/>
            <person name="Hawes A."/>
            <person name="Holder M."/>
            <person name="Jhangiani S."/>
            <person name="Johnson A."/>
            <person name="Khan Z."/>
            <person name="Li Z."/>
            <person name="Liu W."/>
            <person name="Liu X."/>
            <person name="Perez L."/>
            <person name="Shen H."/>
            <person name="Wang Q."/>
            <person name="Watt J."/>
            <person name="Xi L."/>
            <person name="Xin Y."/>
            <person name="Zhou J."/>
            <person name="Deng J."/>
            <person name="Jiang H."/>
            <person name="Liu Y."/>
            <person name="Qu J."/>
            <person name="Song X.-Z."/>
            <person name="Zhang L."/>
            <person name="Villasana D."/>
            <person name="Johnson A."/>
            <person name="Liu J."/>
            <person name="Liyanage D."/>
            <person name="Lorensuhewa L."/>
            <person name="Robinson T."/>
            <person name="Song A."/>
            <person name="Song B.-B."/>
            <person name="Dinh H."/>
            <person name="Thornton R."/>
            <person name="Coyle M."/>
            <person name="Francisco L."/>
            <person name="Jackson L."/>
            <person name="Javaid M."/>
            <person name="Korchina V."/>
            <person name="Kovar C."/>
            <person name="Mata R."/>
            <person name="Mathew T."/>
            <person name="Ngo R."/>
            <person name="Nguyen L."/>
            <person name="Nguyen N."/>
            <person name="Okwuonu G."/>
            <person name="Ongeri F."/>
            <person name="Pham C."/>
            <person name="Simmons D."/>
            <person name="Wilczek-Boney K."/>
            <person name="Hale W."/>
            <person name="Jakkamsetti A."/>
            <person name="Pham P."/>
            <person name="Ruth R."/>
            <person name="San Lucas F."/>
            <person name="Warren J."/>
            <person name="Zhang J."/>
            <person name="Zhao Z."/>
            <person name="Zhou C."/>
            <person name="Zhu D."/>
            <person name="Lee S."/>
            <person name="Bess C."/>
            <person name="Blankenburg K."/>
            <person name="Forbes L."/>
            <person name="Fu Q."/>
            <person name="Gubbala S."/>
            <person name="Hirani K."/>
            <person name="Jayaseelan J.C."/>
            <person name="Lara F."/>
            <person name="Munidasa M."/>
            <person name="Palculict T."/>
            <person name="Patil S."/>
            <person name="Pu L.-L."/>
            <person name="Saada N."/>
            <person name="Tang L."/>
            <person name="Weissenberger G."/>
            <person name="Zhu Y."/>
            <person name="Hemphill L."/>
            <person name="Shang Y."/>
            <person name="Youmans B."/>
            <person name="Ayvaz T."/>
            <person name="Ross M."/>
            <person name="Santibanez J."/>
            <person name="Aqrawi P."/>
            <person name="Gross S."/>
            <person name="Joshi V."/>
            <person name="Fowler G."/>
            <person name="Nazareth L."/>
            <person name="Reid J."/>
            <person name="Worley K."/>
            <person name="Petrosino J."/>
            <person name="Highlander S."/>
            <person name="Gibbs R."/>
        </authorList>
    </citation>
    <scope>NUCLEOTIDE SEQUENCE [LARGE SCALE GENOMIC DNA]</scope>
    <source>
        <strain evidence="1 2">ATCC 25644</strain>
    </source>
</reference>
<protein>
    <submittedName>
        <fullName evidence="1">Uncharacterized protein</fullName>
    </submittedName>
</protein>
<dbReference type="EMBL" id="ACGS02000031">
    <property type="protein sequence ID" value="EFZ34912.1"/>
    <property type="molecule type" value="Genomic_DNA"/>
</dbReference>
<comment type="caution">
    <text evidence="1">The sequence shown here is derived from an EMBL/GenBank/DDBJ whole genome shotgun (WGS) entry which is preliminary data.</text>
</comment>
<evidence type="ECO:0000313" key="1">
    <source>
        <dbReference type="EMBL" id="EFZ34912.1"/>
    </source>
</evidence>